<keyword evidence="3" id="KW-0658">Purine biosynthesis</keyword>
<dbReference type="PANTHER" id="PTHR42706:SF1">
    <property type="entry name" value="FORMYLTETRAHYDROFOLATE DEFORMYLASE 2, MITOCHONDRIAL"/>
    <property type="match status" value="1"/>
</dbReference>
<dbReference type="EMBL" id="JACHKT010000012">
    <property type="protein sequence ID" value="MBB6003406.1"/>
    <property type="molecule type" value="Genomic_DNA"/>
</dbReference>
<feature type="active site" evidence="3">
    <location>
        <position position="222"/>
    </location>
</feature>
<evidence type="ECO:0000256" key="4">
    <source>
        <dbReference type="NCBIfam" id="TIGR00655"/>
    </source>
</evidence>
<organism evidence="6 7">
    <name type="scientific">Arcicella rosea</name>
    <dbReference type="NCBI Taxonomy" id="502909"/>
    <lineage>
        <taxon>Bacteria</taxon>
        <taxon>Pseudomonadati</taxon>
        <taxon>Bacteroidota</taxon>
        <taxon>Cytophagia</taxon>
        <taxon>Cytophagales</taxon>
        <taxon>Flectobacillaceae</taxon>
        <taxon>Arcicella</taxon>
    </lineage>
</organism>
<dbReference type="SUPFAM" id="SSF55021">
    <property type="entry name" value="ACT-like"/>
    <property type="match status" value="1"/>
</dbReference>
<dbReference type="PANTHER" id="PTHR42706">
    <property type="entry name" value="FORMYLTETRAHYDROFOLATE DEFORMYLASE"/>
    <property type="match status" value="1"/>
</dbReference>
<dbReference type="RefSeq" id="WP_184133862.1">
    <property type="nucleotide sequence ID" value="NZ_JACHKT010000012.1"/>
</dbReference>
<reference evidence="6 7" key="1">
    <citation type="submission" date="2020-08" db="EMBL/GenBank/DDBJ databases">
        <title>Functional genomics of gut bacteria from endangered species of beetles.</title>
        <authorList>
            <person name="Carlos-Shanley C."/>
        </authorList>
    </citation>
    <scope>NUCLEOTIDE SEQUENCE [LARGE SCALE GENOMIC DNA]</scope>
    <source>
        <strain evidence="6 7">S00070</strain>
    </source>
</reference>
<dbReference type="Pfam" id="PF00551">
    <property type="entry name" value="Formyl_trans_N"/>
    <property type="match status" value="1"/>
</dbReference>
<dbReference type="SUPFAM" id="SSF53328">
    <property type="entry name" value="Formyltransferase"/>
    <property type="match status" value="1"/>
</dbReference>
<comment type="pathway">
    <text evidence="3">Purine metabolism; IMP biosynthesis via de novo pathway; formate from 10-formyl-5,6,7,8-tetrahydrofolate: step 1/1.</text>
</comment>
<dbReference type="InterPro" id="IPR004810">
    <property type="entry name" value="PurU"/>
</dbReference>
<comment type="caution">
    <text evidence="6">The sequence shown here is derived from an EMBL/GenBank/DDBJ whole genome shotgun (WGS) entry which is preliminary data.</text>
</comment>
<keyword evidence="7" id="KW-1185">Reference proteome</keyword>
<evidence type="ECO:0000256" key="2">
    <source>
        <dbReference type="ARBA" id="ARBA00022801"/>
    </source>
</evidence>
<dbReference type="UniPathway" id="UPA00074">
    <property type="reaction ID" value="UER00170"/>
</dbReference>
<protein>
    <recommendedName>
        <fullName evidence="3 4">Formyltetrahydrofolate deformylase</fullName>
        <ecNumber evidence="3 4">3.5.1.10</ecNumber>
    </recommendedName>
    <alternativeName>
        <fullName evidence="3">Formyl-FH(4) hydrolase</fullName>
    </alternativeName>
</protein>
<dbReference type="InterPro" id="IPR045865">
    <property type="entry name" value="ACT-like_dom_sf"/>
</dbReference>
<comment type="similarity">
    <text evidence="3">Belongs to the PurU family.</text>
</comment>
<dbReference type="GO" id="GO:0006730">
    <property type="term" value="P:one-carbon metabolic process"/>
    <property type="evidence" value="ECO:0007669"/>
    <property type="project" value="UniProtKB-KW"/>
</dbReference>
<dbReference type="InterPro" id="IPR002912">
    <property type="entry name" value="ACT_dom"/>
</dbReference>
<dbReference type="Gene3D" id="3.30.70.260">
    <property type="match status" value="1"/>
</dbReference>
<keyword evidence="1 3" id="KW-0554">One-carbon metabolism</keyword>
<dbReference type="HAMAP" id="MF_01927">
    <property type="entry name" value="PurU"/>
    <property type="match status" value="1"/>
</dbReference>
<sequence length="278" mass="31961">MTDYILRIDCPDEKGLVHKITGVLFFNNLNIERTDEFVDIDNNLFFMRVAFSGDCDPERIEDGLRGILPSTANIDLSTKQVKDVVVLVTKEHHCLSDLLIRNEFKDLPFNILAVIGNHEVLRPLTEKFNIPFHYIPAEGITRAEHEKQIEELVRSYSPDYLILAKFMRILTHEFTEKFRKKVVNIHHSFLPAFIGANPYKQAYMRGVKIIGATAHFVTDDLDEGPIIFQDITRVNHTKNALEMAQAGRDVEKIVLAKALKLVFEDRVFIHGNKTIIFE</sequence>
<accession>A0A841EKE0</accession>
<proteinExistence type="inferred from homology"/>
<dbReference type="PIRSF" id="PIRSF036480">
    <property type="entry name" value="FormyFH4_hydr"/>
    <property type="match status" value="1"/>
</dbReference>
<evidence type="ECO:0000256" key="3">
    <source>
        <dbReference type="HAMAP-Rule" id="MF_01927"/>
    </source>
</evidence>
<dbReference type="AlphaFoldDB" id="A0A841EKE0"/>
<keyword evidence="2 3" id="KW-0378">Hydrolase</keyword>
<dbReference type="Proteomes" id="UP000524404">
    <property type="component" value="Unassembled WGS sequence"/>
</dbReference>
<dbReference type="InterPro" id="IPR036477">
    <property type="entry name" value="Formyl_transf_N_sf"/>
</dbReference>
<gene>
    <name evidence="3" type="primary">purU</name>
    <name evidence="6" type="ORF">HNP25_002062</name>
</gene>
<evidence type="ECO:0000259" key="5">
    <source>
        <dbReference type="PROSITE" id="PS51671"/>
    </source>
</evidence>
<dbReference type="InterPro" id="IPR002376">
    <property type="entry name" value="Formyl_transf_N"/>
</dbReference>
<evidence type="ECO:0000313" key="7">
    <source>
        <dbReference type="Proteomes" id="UP000524404"/>
    </source>
</evidence>
<evidence type="ECO:0000313" key="6">
    <source>
        <dbReference type="EMBL" id="MBB6003406.1"/>
    </source>
</evidence>
<dbReference type="Gene3D" id="3.40.50.170">
    <property type="entry name" value="Formyl transferase, N-terminal domain"/>
    <property type="match status" value="1"/>
</dbReference>
<comment type="function">
    <text evidence="3">Catalyzes the hydrolysis of 10-formyltetrahydrofolate (formyl-FH4) to formate and tetrahydrofolate (FH4).</text>
</comment>
<dbReference type="NCBIfam" id="NF004684">
    <property type="entry name" value="PRK06027.1"/>
    <property type="match status" value="1"/>
</dbReference>
<dbReference type="PRINTS" id="PR01575">
    <property type="entry name" value="FFH4HYDRLASE"/>
</dbReference>
<evidence type="ECO:0000256" key="1">
    <source>
        <dbReference type="ARBA" id="ARBA00022563"/>
    </source>
</evidence>
<dbReference type="GO" id="GO:0008864">
    <property type="term" value="F:formyltetrahydrofolate deformylase activity"/>
    <property type="evidence" value="ECO:0007669"/>
    <property type="project" value="UniProtKB-UniRule"/>
</dbReference>
<dbReference type="GO" id="GO:0006189">
    <property type="term" value="P:'de novo' IMP biosynthetic process"/>
    <property type="evidence" value="ECO:0007669"/>
    <property type="project" value="UniProtKB-UniRule"/>
</dbReference>
<name>A0A841EKE0_9BACT</name>
<comment type="catalytic activity">
    <reaction evidence="3">
        <text>(6R)-10-formyltetrahydrofolate + H2O = (6S)-5,6,7,8-tetrahydrofolate + formate + H(+)</text>
        <dbReference type="Rhea" id="RHEA:19833"/>
        <dbReference type="ChEBI" id="CHEBI:15377"/>
        <dbReference type="ChEBI" id="CHEBI:15378"/>
        <dbReference type="ChEBI" id="CHEBI:15740"/>
        <dbReference type="ChEBI" id="CHEBI:57453"/>
        <dbReference type="ChEBI" id="CHEBI:195366"/>
        <dbReference type="EC" id="3.5.1.10"/>
    </reaction>
</comment>
<dbReference type="InterPro" id="IPR044074">
    <property type="entry name" value="PurU_ACT"/>
</dbReference>
<dbReference type="PROSITE" id="PS51671">
    <property type="entry name" value="ACT"/>
    <property type="match status" value="1"/>
</dbReference>
<dbReference type="CDD" id="cd04875">
    <property type="entry name" value="ACT_F4HF-DF"/>
    <property type="match status" value="1"/>
</dbReference>
<dbReference type="EC" id="3.5.1.10" evidence="3 4"/>
<feature type="domain" description="ACT" evidence="5">
    <location>
        <begin position="5"/>
        <end position="83"/>
    </location>
</feature>
<dbReference type="NCBIfam" id="TIGR00655">
    <property type="entry name" value="PurU"/>
    <property type="match status" value="1"/>
</dbReference>